<keyword evidence="2" id="KW-0813">Transport</keyword>
<evidence type="ECO:0000256" key="1">
    <source>
        <dbReference type="ARBA" id="ARBA00004370"/>
    </source>
</evidence>
<feature type="transmembrane region" description="Helical" evidence="7">
    <location>
        <begin position="6"/>
        <end position="26"/>
    </location>
</feature>
<keyword evidence="7" id="KW-1133">Transmembrane helix</keyword>
<organism evidence="8">
    <name type="scientific">Nitzschia sp. PL1-4</name>
    <dbReference type="NCBI Taxonomy" id="2083272"/>
    <lineage>
        <taxon>Eukaryota</taxon>
        <taxon>Sar</taxon>
        <taxon>Stramenopiles</taxon>
        <taxon>Ochrophyta</taxon>
        <taxon>Bacillariophyta</taxon>
        <taxon>Bacillariophyceae</taxon>
        <taxon>Bacillariophycidae</taxon>
        <taxon>Bacillariales</taxon>
        <taxon>Bacillariaceae</taxon>
        <taxon>Nitzschia</taxon>
    </lineage>
</organism>
<reference evidence="8" key="1">
    <citation type="submission" date="2018-02" db="EMBL/GenBank/DDBJ databases">
        <title>Evolution and diversity of non-photosynthetic diatom plastid genomes.</title>
        <authorList>
            <person name="Kamikawa R."/>
            <person name="Ishii K."/>
        </authorList>
    </citation>
    <scope>NUCLEOTIDE SEQUENCE</scope>
    <source>
        <strain evidence="8">PL1-4</strain>
    </source>
</reference>
<evidence type="ECO:0000256" key="2">
    <source>
        <dbReference type="ARBA" id="ARBA00022448"/>
    </source>
</evidence>
<evidence type="ECO:0000256" key="3">
    <source>
        <dbReference type="ARBA" id="ARBA00022781"/>
    </source>
</evidence>
<dbReference type="AlphaFoldDB" id="A0A2Z5ZB04"/>
<dbReference type="InterPro" id="IPR000711">
    <property type="entry name" value="ATPase_OSCP/dsu"/>
</dbReference>
<dbReference type="GO" id="GO:0046933">
    <property type="term" value="F:proton-transporting ATP synthase activity, rotational mechanism"/>
    <property type="evidence" value="ECO:0007669"/>
    <property type="project" value="InterPro"/>
</dbReference>
<geneLocation type="plastid" evidence="8"/>
<gene>
    <name evidence="8" type="primary">atpD</name>
</gene>
<keyword evidence="8" id="KW-0934">Plastid</keyword>
<accession>A0A2Z5ZB04</accession>
<name>A0A2Z5ZB04_9STRA</name>
<dbReference type="GO" id="GO:0016020">
    <property type="term" value="C:membrane"/>
    <property type="evidence" value="ECO:0007669"/>
    <property type="project" value="UniProtKB-SubCell"/>
</dbReference>
<comment type="subcellular location">
    <subcellularLocation>
        <location evidence="1">Membrane</location>
    </subcellularLocation>
</comment>
<protein>
    <submittedName>
        <fullName evidence="8">ATP synthase CF1 delta subunit</fullName>
    </submittedName>
</protein>
<evidence type="ECO:0000256" key="6">
    <source>
        <dbReference type="ARBA" id="ARBA00023310"/>
    </source>
</evidence>
<evidence type="ECO:0000256" key="4">
    <source>
        <dbReference type="ARBA" id="ARBA00023065"/>
    </source>
</evidence>
<keyword evidence="7" id="KW-0812">Transmembrane</keyword>
<dbReference type="Pfam" id="PF00213">
    <property type="entry name" value="OSCP"/>
    <property type="match status" value="1"/>
</dbReference>
<keyword evidence="5 7" id="KW-0472">Membrane</keyword>
<evidence type="ECO:0000313" key="8">
    <source>
        <dbReference type="EMBL" id="BBC77553.1"/>
    </source>
</evidence>
<keyword evidence="4" id="KW-0406">Ion transport</keyword>
<dbReference type="EMBL" id="AP018506">
    <property type="protein sequence ID" value="BBC77553.1"/>
    <property type="molecule type" value="Genomic_DNA"/>
</dbReference>
<keyword evidence="3" id="KW-0375">Hydrogen ion transport</keyword>
<evidence type="ECO:0000256" key="5">
    <source>
        <dbReference type="ARBA" id="ARBA00023136"/>
    </source>
</evidence>
<evidence type="ECO:0000256" key="7">
    <source>
        <dbReference type="SAM" id="Phobius"/>
    </source>
</evidence>
<sequence length="183" mass="22385">MTTSIFFWFFLKKYAKSILSFFAIFFHKKKSIKVFNLLEFFFIKYSFIYKAFKNQNIFIEKNYIFYIKNKILKQILKFLIFKNQQYLMALLNYKYLDLTFKKISILSVEILSSNPLTFFEKRVLVKKLKQLINVENLILINIKDSRIIEGFSIRINLKYINYTMINRIFNFNKLISKIRYIIK</sequence>
<keyword evidence="6" id="KW-0066">ATP synthesis</keyword>
<proteinExistence type="predicted"/>